<dbReference type="InterPro" id="IPR009799">
    <property type="entry name" value="EthD_dom"/>
</dbReference>
<protein>
    <recommendedName>
        <fullName evidence="1">EthD domain-containing protein</fullName>
    </recommendedName>
</protein>
<evidence type="ECO:0000259" key="1">
    <source>
        <dbReference type="Pfam" id="PF07110"/>
    </source>
</evidence>
<dbReference type="Gene3D" id="3.30.70.100">
    <property type="match status" value="1"/>
</dbReference>
<gene>
    <name evidence="2" type="ORF">GQA94_14310</name>
</gene>
<evidence type="ECO:0000313" key="3">
    <source>
        <dbReference type="Proteomes" id="UP000438983"/>
    </source>
</evidence>
<proteinExistence type="predicted"/>
<dbReference type="Pfam" id="PF07110">
    <property type="entry name" value="EthD"/>
    <property type="match status" value="1"/>
</dbReference>
<feature type="domain" description="EthD" evidence="1">
    <location>
        <begin position="13"/>
        <end position="105"/>
    </location>
</feature>
<dbReference type="AlphaFoldDB" id="A0A6I6LL46"/>
<dbReference type="RefSeq" id="WP_158188641.1">
    <property type="nucleotide sequence ID" value="NZ_CP046902.1"/>
</dbReference>
<name>A0A6I6LL46_STUST</name>
<dbReference type="SUPFAM" id="SSF54909">
    <property type="entry name" value="Dimeric alpha+beta barrel"/>
    <property type="match status" value="1"/>
</dbReference>
<dbReference type="OrthoDB" id="6369070at2"/>
<reference evidence="2 3" key="1">
    <citation type="submission" date="2019-12" db="EMBL/GenBank/DDBJ databases">
        <title>Complete genome sequence of Pseudomonas stutzeri.</title>
        <authorList>
            <person name="Lim S.R."/>
            <person name="Kim J.H."/>
        </authorList>
    </citation>
    <scope>NUCLEOTIDE SEQUENCE [LARGE SCALE GENOMIC DNA]</scope>
    <source>
        <strain evidence="2 3">PM101005</strain>
    </source>
</reference>
<dbReference type="InterPro" id="IPR011008">
    <property type="entry name" value="Dimeric_a/b-barrel"/>
</dbReference>
<sequence length="295" mass="31910">MASVTTIALLSKKENMSTQLFSRYWRDIHGVLAARIPGFESYVQFHLGTSVRNLPLPKDVVSTASSRTRFHGIAEVTFADEVARAGLASSEVAALIQQDERNLFKTSLLYNLAAGASRTYIERSRKGPGVSGDGKSESLFMLLGRRSGFGGDLTPLIEQSLLPALSRNPCVSKLRIHALASGDPHLWSTPDVDNQQSTANAFDAVIQIEGIGTLETLETLRQACETASRQGLFEAVGKLQLYRTAACHPMVRDKLPTQLGLRGLDALQTIVAAGADNQLQEAILRCLYGTDAAPL</sequence>
<organism evidence="2 3">
    <name type="scientific">Stutzerimonas stutzeri</name>
    <name type="common">Pseudomonas stutzeri</name>
    <dbReference type="NCBI Taxonomy" id="316"/>
    <lineage>
        <taxon>Bacteria</taxon>
        <taxon>Pseudomonadati</taxon>
        <taxon>Pseudomonadota</taxon>
        <taxon>Gammaproteobacteria</taxon>
        <taxon>Pseudomonadales</taxon>
        <taxon>Pseudomonadaceae</taxon>
        <taxon>Stutzerimonas</taxon>
    </lineage>
</organism>
<dbReference type="Proteomes" id="UP000438983">
    <property type="component" value="Chromosome"/>
</dbReference>
<dbReference type="EMBL" id="CP046902">
    <property type="protein sequence ID" value="QGZ31178.1"/>
    <property type="molecule type" value="Genomic_DNA"/>
</dbReference>
<dbReference type="GO" id="GO:0016491">
    <property type="term" value="F:oxidoreductase activity"/>
    <property type="evidence" value="ECO:0007669"/>
    <property type="project" value="InterPro"/>
</dbReference>
<accession>A0A6I6LL46</accession>
<evidence type="ECO:0000313" key="2">
    <source>
        <dbReference type="EMBL" id="QGZ31178.1"/>
    </source>
</evidence>